<protein>
    <submittedName>
        <fullName evidence="1">Uncharacterized protein</fullName>
    </submittedName>
</protein>
<keyword evidence="2" id="KW-1185">Reference proteome</keyword>
<accession>A0A521E0A0</accession>
<evidence type="ECO:0000313" key="2">
    <source>
        <dbReference type="Proteomes" id="UP000319555"/>
    </source>
</evidence>
<organism evidence="1 2">
    <name type="scientific">Ruegeria faecimaris</name>
    <dbReference type="NCBI Taxonomy" id="686389"/>
    <lineage>
        <taxon>Bacteria</taxon>
        <taxon>Pseudomonadati</taxon>
        <taxon>Pseudomonadota</taxon>
        <taxon>Alphaproteobacteria</taxon>
        <taxon>Rhodobacterales</taxon>
        <taxon>Roseobacteraceae</taxon>
        <taxon>Ruegeria</taxon>
    </lineage>
</organism>
<dbReference type="RefSeq" id="WP_221929489.1">
    <property type="nucleotide sequence ID" value="NZ_FXTE01000008.1"/>
</dbReference>
<dbReference type="AlphaFoldDB" id="A0A521E0A0"/>
<reference evidence="1 2" key="1">
    <citation type="submission" date="2017-05" db="EMBL/GenBank/DDBJ databases">
        <authorList>
            <person name="Varghese N."/>
            <person name="Submissions S."/>
        </authorList>
    </citation>
    <scope>NUCLEOTIDE SEQUENCE [LARGE SCALE GENOMIC DNA]</scope>
    <source>
        <strain evidence="1 2">DSM 28009</strain>
    </source>
</reference>
<gene>
    <name evidence="1" type="ORF">SAMN06265380_108126</name>
</gene>
<evidence type="ECO:0000313" key="1">
    <source>
        <dbReference type="EMBL" id="SMO77387.1"/>
    </source>
</evidence>
<sequence length="298" mass="33311">MNTWLIPLTEIRPHLKQAKYGDLTQGTVFSCASASRYNGCEVHGLAITARCDFAQRKFPVLNYVPVVELQDWVRRDGLDILVDQELNDQRGQLVRMLKQAQVSEALLQAVPHREIAETHFQKDEGSKAKKTAAKKFHDLVDEMEKFSLLVAADGGGDIFEWFTRERGKQVGELVRRLSRHAVLGHYFLEALEPDTTEHKGYVCLLREVSTIPRPVADKLGKGLDQSTYAKQCNNSQFGSQLQIPEGGLAMPLIEIGSPTIEHIMQSFSNLFGRIGVADPIETVIGKIVDSCLTHAEKD</sequence>
<name>A0A521E0A0_9RHOB</name>
<proteinExistence type="predicted"/>
<dbReference type="EMBL" id="FXTE01000008">
    <property type="protein sequence ID" value="SMO77387.1"/>
    <property type="molecule type" value="Genomic_DNA"/>
</dbReference>
<dbReference type="Proteomes" id="UP000319555">
    <property type="component" value="Unassembled WGS sequence"/>
</dbReference>